<dbReference type="RefSeq" id="WP_377732515.1">
    <property type="nucleotide sequence ID" value="NZ_JBHSRI010000002.1"/>
</dbReference>
<dbReference type="Proteomes" id="UP001596170">
    <property type="component" value="Unassembled WGS sequence"/>
</dbReference>
<dbReference type="InterPro" id="IPR008308">
    <property type="entry name" value="YpbB-like"/>
</dbReference>
<comment type="caution">
    <text evidence="2">The sequence shown here is derived from an EMBL/GenBank/DDBJ whole genome shotgun (WGS) entry which is preliminary data.</text>
</comment>
<protein>
    <submittedName>
        <fullName evidence="2">Helix-turn-helix domain-containing protein</fullName>
    </submittedName>
</protein>
<dbReference type="Gene3D" id="1.10.10.10">
    <property type="entry name" value="Winged helix-like DNA-binding domain superfamily/Winged helix DNA-binding domain"/>
    <property type="match status" value="1"/>
</dbReference>
<sequence>MLFQQIILHMVDRLKEERTISAPFHLIRGKRSGQTIQDVKSYHLTKFFALFPRLTKQSYDQIIQQMIHSGWLRVNENSVPQITEIGKNIVKKMPDLHLNGWLYRGNERIFFQRLSLVTQTLSHVKAKDLSFAPLQKDEKIQKWVRQFLHDVSYKKEGFIERYYQELVFAFQSSKLTDLHVTILSHRLSGYQVSGVTWQQLSHVLEIDQMELEIIFQESLHIILDEISINNKLVLLPVMSEGIKTTTPLTDSAKKTADFYKKGYSFEQITSMRQLKTSTIEDHFVEMAMNDPLFSIHMFFPDEDIELTIQQIKNHQTKKLRTLKEVFPTYSYFQLRLLLAVGGDLVDQQQST</sequence>
<evidence type="ECO:0000313" key="3">
    <source>
        <dbReference type="Proteomes" id="UP001596170"/>
    </source>
</evidence>
<evidence type="ECO:0000313" key="2">
    <source>
        <dbReference type="EMBL" id="MFC6038495.1"/>
    </source>
</evidence>
<accession>A0ABW1L3C0</accession>
<dbReference type="InterPro" id="IPR029491">
    <property type="entry name" value="Helicase_HTH"/>
</dbReference>
<reference evidence="3" key="1">
    <citation type="journal article" date="2019" name="Int. J. Syst. Evol. Microbiol.">
        <title>The Global Catalogue of Microorganisms (GCM) 10K type strain sequencing project: providing services to taxonomists for standard genome sequencing and annotation.</title>
        <authorList>
            <consortium name="The Broad Institute Genomics Platform"/>
            <consortium name="The Broad Institute Genome Sequencing Center for Infectious Disease"/>
            <person name="Wu L."/>
            <person name="Ma J."/>
        </authorList>
    </citation>
    <scope>NUCLEOTIDE SEQUENCE [LARGE SCALE GENOMIC DNA]</scope>
    <source>
        <strain evidence="3">CCUG 54527</strain>
    </source>
</reference>
<feature type="domain" description="Helicase Helix-turn-helix" evidence="1">
    <location>
        <begin position="251"/>
        <end position="337"/>
    </location>
</feature>
<name>A0ABW1L3C0_9BACL</name>
<dbReference type="Pfam" id="PF14493">
    <property type="entry name" value="HTH_40"/>
    <property type="match status" value="1"/>
</dbReference>
<evidence type="ECO:0000259" key="1">
    <source>
        <dbReference type="Pfam" id="PF14493"/>
    </source>
</evidence>
<organism evidence="2 3">
    <name type="scientific">Paenisporosarcina macmurdoensis</name>
    <dbReference type="NCBI Taxonomy" id="212659"/>
    <lineage>
        <taxon>Bacteria</taxon>
        <taxon>Bacillati</taxon>
        <taxon>Bacillota</taxon>
        <taxon>Bacilli</taxon>
        <taxon>Bacillales</taxon>
        <taxon>Caryophanaceae</taxon>
        <taxon>Paenisporosarcina</taxon>
    </lineage>
</organism>
<dbReference type="PIRSF" id="PIRSF021350">
    <property type="entry name" value="UCP021350"/>
    <property type="match status" value="1"/>
</dbReference>
<dbReference type="InterPro" id="IPR036388">
    <property type="entry name" value="WH-like_DNA-bd_sf"/>
</dbReference>
<gene>
    <name evidence="2" type="ORF">ACFPYN_03400</name>
</gene>
<dbReference type="EMBL" id="JBHSRI010000002">
    <property type="protein sequence ID" value="MFC6038495.1"/>
    <property type="molecule type" value="Genomic_DNA"/>
</dbReference>
<keyword evidence="3" id="KW-1185">Reference proteome</keyword>
<proteinExistence type="predicted"/>